<dbReference type="InterPro" id="IPR050309">
    <property type="entry name" value="Type-B_Carboxylest/Lipase"/>
</dbReference>
<dbReference type="OrthoDB" id="19653at2759"/>
<dbReference type="VEuPathDB" id="VectorBase:SCAU010835"/>
<dbReference type="AlphaFoldDB" id="A0A1I8PSZ6"/>
<evidence type="ECO:0000313" key="8">
    <source>
        <dbReference type="EnsemblMetazoa" id="SCAU010835-PB"/>
    </source>
</evidence>
<dbReference type="InterPro" id="IPR029058">
    <property type="entry name" value="AB_hydrolase_fold"/>
</dbReference>
<dbReference type="Gene3D" id="3.40.50.1820">
    <property type="entry name" value="alpha/beta hydrolase"/>
    <property type="match status" value="1"/>
</dbReference>
<keyword evidence="6" id="KW-0732">Signal</keyword>
<keyword evidence="9" id="KW-1185">Reference proteome</keyword>
<evidence type="ECO:0000313" key="9">
    <source>
        <dbReference type="Proteomes" id="UP000095300"/>
    </source>
</evidence>
<keyword evidence="3 6" id="KW-0378">Hydrolase</keyword>
<dbReference type="InterPro" id="IPR019826">
    <property type="entry name" value="Carboxylesterase_B_AS"/>
</dbReference>
<evidence type="ECO:0000256" key="4">
    <source>
        <dbReference type="ARBA" id="ARBA00023157"/>
    </source>
</evidence>
<dbReference type="EC" id="3.1.1.-" evidence="6"/>
<feature type="signal peptide" evidence="6">
    <location>
        <begin position="1"/>
        <end position="18"/>
    </location>
</feature>
<keyword evidence="4" id="KW-1015">Disulfide bond</keyword>
<organism evidence="8 9">
    <name type="scientific">Stomoxys calcitrans</name>
    <name type="common">Stable fly</name>
    <name type="synonym">Conops calcitrans</name>
    <dbReference type="NCBI Taxonomy" id="35570"/>
    <lineage>
        <taxon>Eukaryota</taxon>
        <taxon>Metazoa</taxon>
        <taxon>Ecdysozoa</taxon>
        <taxon>Arthropoda</taxon>
        <taxon>Hexapoda</taxon>
        <taxon>Insecta</taxon>
        <taxon>Pterygota</taxon>
        <taxon>Neoptera</taxon>
        <taxon>Endopterygota</taxon>
        <taxon>Diptera</taxon>
        <taxon>Brachycera</taxon>
        <taxon>Muscomorpha</taxon>
        <taxon>Muscoidea</taxon>
        <taxon>Muscidae</taxon>
        <taxon>Stomoxys</taxon>
    </lineage>
</organism>
<evidence type="ECO:0000256" key="1">
    <source>
        <dbReference type="ARBA" id="ARBA00005964"/>
    </source>
</evidence>
<dbReference type="STRING" id="35570.A0A1I8PSZ6"/>
<evidence type="ECO:0000259" key="7">
    <source>
        <dbReference type="Pfam" id="PF00135"/>
    </source>
</evidence>
<keyword evidence="2" id="KW-0719">Serine esterase</keyword>
<dbReference type="PANTHER" id="PTHR11559">
    <property type="entry name" value="CARBOXYLESTERASE"/>
    <property type="match status" value="1"/>
</dbReference>
<dbReference type="GO" id="GO:0052689">
    <property type="term" value="F:carboxylic ester hydrolase activity"/>
    <property type="evidence" value="ECO:0007669"/>
    <property type="project" value="UniProtKB-KW"/>
</dbReference>
<keyword evidence="5" id="KW-0325">Glycoprotein</keyword>
<comment type="similarity">
    <text evidence="1 6">Belongs to the type-B carboxylesterase/lipase family.</text>
</comment>
<name>A0A1I8PSZ6_STOCA</name>
<reference evidence="8" key="1">
    <citation type="submission" date="2020-05" db="UniProtKB">
        <authorList>
            <consortium name="EnsemblMetazoa"/>
        </authorList>
    </citation>
    <scope>IDENTIFICATION</scope>
    <source>
        <strain evidence="8">USDA</strain>
    </source>
</reference>
<dbReference type="Proteomes" id="UP000095300">
    <property type="component" value="Unassembled WGS sequence"/>
</dbReference>
<protein>
    <recommendedName>
        <fullName evidence="6">Carboxylic ester hydrolase</fullName>
        <ecNumber evidence="6">3.1.1.-</ecNumber>
    </recommendedName>
</protein>
<proteinExistence type="inferred from homology"/>
<accession>A0A1I8PSZ6</accession>
<dbReference type="Pfam" id="PF00135">
    <property type="entry name" value="COesterase"/>
    <property type="match status" value="1"/>
</dbReference>
<gene>
    <name evidence="8" type="primary">106089175</name>
</gene>
<dbReference type="InterPro" id="IPR002018">
    <property type="entry name" value="CarbesteraseB"/>
</dbReference>
<dbReference type="KEGG" id="scac:106089175"/>
<dbReference type="FunFam" id="3.40.50.1820:FF:000155">
    <property type="entry name" value="Carboxylic ester hydrolase"/>
    <property type="match status" value="1"/>
</dbReference>
<sequence length="555" mass="64163">MLVISFVFGILLITVCNGTETTINVDTSLGAIKGLQMETRFGHKFWSFRGIRYAEAPVGELRFQSPQPISAWRPSIYDATLYGPLCPQEIENRSWISEDCLRLNVYTKSLNVTSGLKPVIVYFHPGGFYAGTGMNRYFGAEYFMERDIVLVTLNYRLATLGFLATGTKEAVGNMGLKDQVTALRWIQTHIEKFGGDPKSVTLMGYSAGSFSIGLHMISPMSRGLFHKAIMQSASPLAQFRYEHHQKQLAEKQAKLLKCPLGPVQDMIKCLKNKSMEDFVNTTQDMFYFNWNPVYNWLPVVEPDFGQERFLIEDPYKTMMSGNIYKVPIIMGVTQYEFHYLAYYTLRNETTRALFSQQFDKNTPHYFLYEADTPKSLSISKALRDFYFKNNSIAYPQSVEPFGELYSDGLIIFAYHRFLQMVSKHTSVYTYLFTYKGRYSHFKNPDTNQTLGAMHHDELLYLFYVPLMTPMFGKTDPENATIERLTRMWYEFAQKSNPNNPSDEYLSKLNWPLYDEKTKTYLEIGNDMNVKSDGIYPERMQLWDRIFPSNDVMGKC</sequence>
<dbReference type="PROSITE" id="PS00122">
    <property type="entry name" value="CARBOXYLESTERASE_B_1"/>
    <property type="match status" value="1"/>
</dbReference>
<feature type="chain" id="PRO_5009030356" description="Carboxylic ester hydrolase" evidence="6">
    <location>
        <begin position="19"/>
        <end position="555"/>
    </location>
</feature>
<dbReference type="EnsemblMetazoa" id="SCAU010835-RB">
    <property type="protein sequence ID" value="SCAU010835-PB"/>
    <property type="gene ID" value="SCAU010835"/>
</dbReference>
<feature type="domain" description="Carboxylesterase type B" evidence="7">
    <location>
        <begin position="24"/>
        <end position="542"/>
    </location>
</feature>
<evidence type="ECO:0000256" key="3">
    <source>
        <dbReference type="ARBA" id="ARBA00022801"/>
    </source>
</evidence>
<evidence type="ECO:0000256" key="6">
    <source>
        <dbReference type="RuleBase" id="RU361235"/>
    </source>
</evidence>
<evidence type="ECO:0000256" key="5">
    <source>
        <dbReference type="ARBA" id="ARBA00023180"/>
    </source>
</evidence>
<dbReference type="SUPFAM" id="SSF53474">
    <property type="entry name" value="alpha/beta-Hydrolases"/>
    <property type="match status" value="1"/>
</dbReference>
<evidence type="ECO:0000256" key="2">
    <source>
        <dbReference type="ARBA" id="ARBA00022487"/>
    </source>
</evidence>